<dbReference type="SUPFAM" id="SSF48076">
    <property type="entry name" value="LigA subunit of an aromatic-ring-opening dioxygenase LigAB"/>
    <property type="match status" value="1"/>
</dbReference>
<accession>A0A109QZ31</accession>
<dbReference type="Gene3D" id="1.10.700.10">
    <property type="entry name" value="Dioxygenase LigAB, LigA subunit"/>
    <property type="match status" value="1"/>
</dbReference>
<gene>
    <name evidence="1" type="ORF">AWU67_15945</name>
</gene>
<sequence length="115" mass="13075">MSKYMIDKFMRAVEMSDAAVDAYVADTAGFVEAWETASGGTDRPTDDRTLTAEERAAFIARDFEALYVLGAHPYLLWHFTEAIFTHEFTDTFGWRDLVERYRAAVTPYGVPDYIA</sequence>
<organism evidence="1 2">
    <name type="scientific">Microterricola viridarii</name>
    <dbReference type="NCBI Taxonomy" id="412690"/>
    <lineage>
        <taxon>Bacteria</taxon>
        <taxon>Bacillati</taxon>
        <taxon>Actinomycetota</taxon>
        <taxon>Actinomycetes</taxon>
        <taxon>Micrococcales</taxon>
        <taxon>Microbacteriaceae</taxon>
        <taxon>Microterricola</taxon>
    </lineage>
</organism>
<dbReference type="OrthoDB" id="7360312at2"/>
<reference evidence="2" key="2">
    <citation type="submission" date="2016-01" db="EMBL/GenBank/DDBJ databases">
        <title>First complete genome sequence of a species in the genus Microterricola, an extremophilic cold active enzyme producing strain ERGS5:02 isolated from Sikkim Himalaya.</title>
        <authorList>
            <person name="Kumar R."/>
            <person name="Singh D."/>
            <person name="Swarnkar M.K."/>
        </authorList>
    </citation>
    <scope>NUCLEOTIDE SEQUENCE [LARGE SCALE GENOMIC DNA]</scope>
    <source>
        <strain evidence="2">ERGS5:02</strain>
    </source>
</reference>
<reference evidence="1 2" key="1">
    <citation type="journal article" date="2016" name="J. Biotechnol.">
        <title>First complete genome sequence of a species in the genus Microterricola, an extremophilic cold active enzyme producing bacterial strain ERGS5:02 isolated from Sikkim Himalaya.</title>
        <authorList>
            <person name="Himanshu"/>
            <person name="Swarnkar M.K."/>
            <person name="Singh D."/>
            <person name="Kumar R."/>
        </authorList>
    </citation>
    <scope>NUCLEOTIDE SEQUENCE [LARGE SCALE GENOMIC DNA]</scope>
    <source>
        <strain evidence="1 2">ERGS5:02</strain>
    </source>
</reference>
<dbReference type="AlphaFoldDB" id="A0A109QZ31"/>
<evidence type="ECO:0008006" key="3">
    <source>
        <dbReference type="Google" id="ProtNLM"/>
    </source>
</evidence>
<name>A0A109QZ31_9MICO</name>
<dbReference type="EMBL" id="CP014145">
    <property type="protein sequence ID" value="AMB60105.1"/>
    <property type="molecule type" value="Genomic_DNA"/>
</dbReference>
<evidence type="ECO:0000313" key="2">
    <source>
        <dbReference type="Proteomes" id="UP000058305"/>
    </source>
</evidence>
<proteinExistence type="predicted"/>
<dbReference type="RefSeq" id="WP_067231351.1">
    <property type="nucleotide sequence ID" value="NZ_CP014145.1"/>
</dbReference>
<dbReference type="KEGG" id="mvd:AWU67_15945"/>
<dbReference type="Proteomes" id="UP000058305">
    <property type="component" value="Chromosome"/>
</dbReference>
<protein>
    <recommendedName>
        <fullName evidence="3">Extradiol ring-cleavage dioxygenase LigAB LigA subunit domain-containing protein</fullName>
    </recommendedName>
</protein>
<evidence type="ECO:0000313" key="1">
    <source>
        <dbReference type="EMBL" id="AMB60105.1"/>
    </source>
</evidence>
<keyword evidence="2" id="KW-1185">Reference proteome</keyword>
<dbReference type="InterPro" id="IPR036622">
    <property type="entry name" value="LigA_sf"/>
</dbReference>